<dbReference type="eggNOG" id="COG3415">
    <property type="taxonomic scope" value="Bacteria"/>
</dbReference>
<keyword evidence="11" id="KW-1185">Reference proteome</keyword>
<dbReference type="KEGG" id="saci:Sinac_3568"/>
<dbReference type="SUPFAM" id="SSF53098">
    <property type="entry name" value="Ribonuclease H-like"/>
    <property type="match status" value="1"/>
</dbReference>
<dbReference type="Proteomes" id="UP000010798">
    <property type="component" value="Plasmid pSINAC02"/>
</dbReference>
<dbReference type="EMBL" id="CP003366">
    <property type="protein sequence ID" value="AGA31663.1"/>
    <property type="molecule type" value="Genomic_DNA"/>
</dbReference>
<evidence type="ECO:0000313" key="2">
    <source>
        <dbReference type="EMBL" id="AGA24950.1"/>
    </source>
</evidence>
<evidence type="ECO:0000313" key="3">
    <source>
        <dbReference type="EMBL" id="AGA26514.1"/>
    </source>
</evidence>
<dbReference type="KEGG" id="saci:Sinac_0523"/>
<sequence length="347" mass="40845">MLSLSTTQRDELLAIYRKDSDPELRFRAHIILLLADGHPWDNIESMLFCSSRTVDRWLKRFQAEGLEGLTGRKRGRPFRLGFGWVAILVNWVTTTTPSDFGFLRSRWSCVLLALLLREREGVRVSRETVRRWLHRGHLVYRRPRPTLKPDEDERQVKLAELRKLLEELPEDETAVWQDEVEVHTNPKIGRMWMFKGRQAKVETPGTNKKRHISGSIHWRTGQVFVTEAAPKQGRDGALFIKHLDDLRRRLRRYRKIHVICDNAGSHTSLEVIQYLWKHEGRIEVHLLPAYSPDLNPIERVWWHLHENITRNHRCKDLEELLDRVFTWLGQANPFQIEGSAYPKARAA</sequence>
<dbReference type="eggNOG" id="COG3335">
    <property type="taxonomic scope" value="Bacteria"/>
</dbReference>
<dbReference type="Gene3D" id="3.30.420.10">
    <property type="entry name" value="Ribonuclease H-like superfamily/Ribonuclease H"/>
    <property type="match status" value="1"/>
</dbReference>
<dbReference type="Pfam" id="PF13358">
    <property type="entry name" value="DDE_3"/>
    <property type="match status" value="1"/>
</dbReference>
<dbReference type="RefSeq" id="WP_015244135.1">
    <property type="nucleotide sequence ID" value="NC_019892.1"/>
</dbReference>
<dbReference type="EMBL" id="CP003364">
    <property type="protein sequence ID" value="AGA26514.1"/>
    <property type="molecule type" value="Genomic_DNA"/>
</dbReference>
<dbReference type="InterPro" id="IPR047655">
    <property type="entry name" value="Transpos_IS630-like"/>
</dbReference>
<dbReference type="KEGG" id="saci:Sinac_7510"/>
<evidence type="ECO:0000313" key="4">
    <source>
        <dbReference type="EMBL" id="AGA26522.1"/>
    </source>
</evidence>
<dbReference type="GO" id="GO:0003676">
    <property type="term" value="F:nucleic acid binding"/>
    <property type="evidence" value="ECO:0007669"/>
    <property type="project" value="InterPro"/>
</dbReference>
<dbReference type="KEGG" id="saci:Sinac_2201"/>
<evidence type="ECO:0000259" key="1">
    <source>
        <dbReference type="Pfam" id="PF13358"/>
    </source>
</evidence>
<dbReference type="NCBIfam" id="NF033545">
    <property type="entry name" value="transpos_IS630"/>
    <property type="match status" value="1"/>
</dbReference>
<evidence type="ECO:0000313" key="8">
    <source>
        <dbReference type="EMBL" id="AGA30147.1"/>
    </source>
</evidence>
<dbReference type="InterPro" id="IPR012337">
    <property type="entry name" value="RNaseH-like_sf"/>
</dbReference>
<protein>
    <submittedName>
        <fullName evidence="4">Transposase</fullName>
    </submittedName>
</protein>
<evidence type="ECO:0000313" key="11">
    <source>
        <dbReference type="Proteomes" id="UP000010798"/>
    </source>
</evidence>
<dbReference type="Pfam" id="PF13565">
    <property type="entry name" value="HTH_32"/>
    <property type="match status" value="1"/>
</dbReference>
<evidence type="ECO:0000313" key="7">
    <source>
        <dbReference type="EMBL" id="AGA28139.1"/>
    </source>
</evidence>
<dbReference type="KEGG" id="saci:Sinac_3911"/>
<dbReference type="EMBL" id="CP003364">
    <property type="protein sequence ID" value="AGA26522.1"/>
    <property type="molecule type" value="Genomic_DNA"/>
</dbReference>
<dbReference type="InterPro" id="IPR009057">
    <property type="entry name" value="Homeodomain-like_sf"/>
</dbReference>
<dbReference type="KEGG" id="saci:Sinac_3908"/>
<proteinExistence type="predicted"/>
<dbReference type="HOGENOM" id="CLU_069627_0_0_0"/>
<geneLocation type="plasmid" evidence="10 11">
    <name>pSINAC02</name>
</geneLocation>
<keyword evidence="10" id="KW-0614">Plasmid</keyword>
<organism evidence="4 11">
    <name type="scientific">Singulisphaera acidiphila (strain ATCC BAA-1392 / DSM 18658 / VKM B-2454 / MOB10)</name>
    <dbReference type="NCBI Taxonomy" id="886293"/>
    <lineage>
        <taxon>Bacteria</taxon>
        <taxon>Pseudomonadati</taxon>
        <taxon>Planctomycetota</taxon>
        <taxon>Planctomycetia</taxon>
        <taxon>Isosphaerales</taxon>
        <taxon>Isosphaeraceae</taxon>
        <taxon>Singulisphaera</taxon>
    </lineage>
</organism>
<reference evidence="4 11" key="1">
    <citation type="submission" date="2012-02" db="EMBL/GenBank/DDBJ databases">
        <title>Complete sequence of chromosome of Singulisphaera acidiphila DSM 18658.</title>
        <authorList>
            <consortium name="US DOE Joint Genome Institute (JGI-PGF)"/>
            <person name="Lucas S."/>
            <person name="Copeland A."/>
            <person name="Lapidus A."/>
            <person name="Glavina del Rio T."/>
            <person name="Dalin E."/>
            <person name="Tice H."/>
            <person name="Bruce D."/>
            <person name="Goodwin L."/>
            <person name="Pitluck S."/>
            <person name="Peters L."/>
            <person name="Ovchinnikova G."/>
            <person name="Chertkov O."/>
            <person name="Kyrpides N."/>
            <person name="Mavromatis K."/>
            <person name="Ivanova N."/>
            <person name="Brettin T."/>
            <person name="Detter J.C."/>
            <person name="Han C."/>
            <person name="Larimer F."/>
            <person name="Land M."/>
            <person name="Hauser L."/>
            <person name="Markowitz V."/>
            <person name="Cheng J.-F."/>
            <person name="Hugenholtz P."/>
            <person name="Woyke T."/>
            <person name="Wu D."/>
            <person name="Tindall B."/>
            <person name="Pomrenke H."/>
            <person name="Brambilla E."/>
            <person name="Klenk H.-P."/>
            <person name="Eisen J.A."/>
        </authorList>
    </citation>
    <scope>NUCLEOTIDE SEQUENCE [LARGE SCALE GENOMIC DNA]</scope>
    <source>
        <strain evidence="11">ATCC BAA-1392 / DSM 18658 / VKM B-2454 / MOB10</strain>
        <strain evidence="4">DSM 18658</strain>
    </source>
</reference>
<evidence type="ECO:0000313" key="5">
    <source>
        <dbReference type="EMBL" id="AGA27823.1"/>
    </source>
</evidence>
<accession>H1N264</accession>
<dbReference type="KEGG" id="saci:Sinac_6037"/>
<dbReference type="EMBL" id="CP003364">
    <property type="protein sequence ID" value="AGA31543.1"/>
    <property type="molecule type" value="Genomic_DNA"/>
</dbReference>
<dbReference type="KEGG" id="saci:Sinac_2192"/>
<evidence type="ECO:0000313" key="6">
    <source>
        <dbReference type="EMBL" id="AGA28136.1"/>
    </source>
</evidence>
<dbReference type="InterPro" id="IPR036397">
    <property type="entry name" value="RNaseH_sf"/>
</dbReference>
<reference evidence="10 11" key="2">
    <citation type="submission" date="2012-02" db="EMBL/GenBank/DDBJ databases">
        <title>Complete sequence of plasmid 2 of Singulisphaera acidiphila DSM 18658.</title>
        <authorList>
            <consortium name="US DOE Joint Genome Institute (JGI-PGF)"/>
            <person name="Lucas S."/>
            <person name="Copeland A."/>
            <person name="Lapidus A."/>
            <person name="Glavina del Rio T."/>
            <person name="Dalin E."/>
            <person name="Tice H."/>
            <person name="Bruce D."/>
            <person name="Goodwin L."/>
            <person name="Pitluck S."/>
            <person name="Peters L."/>
            <person name="Ovchinnikova G."/>
            <person name="Chertkov O."/>
            <person name="Kyrpides N."/>
            <person name="Mavromatis K."/>
            <person name="Ivanova N."/>
            <person name="Brettin T."/>
            <person name="Detter J.C."/>
            <person name="Han C."/>
            <person name="Larimer F."/>
            <person name="Land M."/>
            <person name="Hauser L."/>
            <person name="Markowitz V."/>
            <person name="Cheng J.-F."/>
            <person name="Hugenholtz P."/>
            <person name="Woyke T."/>
            <person name="Wu D."/>
            <person name="Tindall B."/>
            <person name="Pomrenke H."/>
            <person name="Brambilla E."/>
            <person name="Klenk H.-P."/>
            <person name="Eisen J.A."/>
        </authorList>
    </citation>
    <scope>NUCLEOTIDE SEQUENCE [LARGE SCALE GENOMIC DNA]</scope>
    <source>
        <strain evidence="11">ATCC BAA-1392 / DSM 18658 / VKM B-2454 / MOB10</strain>
        <strain evidence="10">DSM 18658</strain>
        <plasmid evidence="10 11">pSINAC02</plasmid>
    </source>
</reference>
<feature type="domain" description="Tc1-like transposase DDE" evidence="1">
    <location>
        <begin position="175"/>
        <end position="320"/>
    </location>
</feature>
<dbReference type="EMBL" id="CP003364">
    <property type="protein sequence ID" value="AGA27823.1"/>
    <property type="molecule type" value="Genomic_DNA"/>
</dbReference>
<dbReference type="InterPro" id="IPR038717">
    <property type="entry name" value="Tc1-like_DDE_dom"/>
</dbReference>
<dbReference type="AlphaFoldDB" id="H1N264"/>
<dbReference type="EMBL" id="CP003364">
    <property type="protein sequence ID" value="AGA28139.1"/>
    <property type="molecule type" value="Genomic_DNA"/>
</dbReference>
<dbReference type="EMBL" id="CP003364">
    <property type="protein sequence ID" value="AGA28136.1"/>
    <property type="molecule type" value="Genomic_DNA"/>
</dbReference>
<dbReference type="EMBL" id="CP003364">
    <property type="protein sequence ID" value="AGA30147.1"/>
    <property type="molecule type" value="Genomic_DNA"/>
</dbReference>
<evidence type="ECO:0000313" key="9">
    <source>
        <dbReference type="EMBL" id="AGA31543.1"/>
    </source>
</evidence>
<dbReference type="STRING" id="886293.Sinac_0523"/>
<dbReference type="KEGG" id="saci:Sinac_7632"/>
<dbReference type="Proteomes" id="UP000010798">
    <property type="component" value="Chromosome"/>
</dbReference>
<dbReference type="SUPFAM" id="SSF46689">
    <property type="entry name" value="Homeodomain-like"/>
    <property type="match status" value="1"/>
</dbReference>
<evidence type="ECO:0000313" key="10">
    <source>
        <dbReference type="EMBL" id="AGA31663.1"/>
    </source>
</evidence>
<gene>
    <name evidence="2" type="ordered locus">Sinac_0523</name>
    <name evidence="3" type="ordered locus">Sinac_2192</name>
    <name evidence="4" type="ordered locus">Sinac_2201</name>
    <name evidence="5" type="ordered locus">Sinac_3568</name>
    <name evidence="6" type="ordered locus">Sinac_3908</name>
    <name evidence="7" type="ordered locus">Sinac_3911</name>
    <name evidence="8" type="ordered locus">Sinac_6037</name>
    <name evidence="9" type="ordered locus">Sinac_7510</name>
    <name evidence="10" type="ordered locus">Sinac_7632</name>
</gene>
<name>H1N264_SINAD</name>
<dbReference type="EMBL" id="CP003364">
    <property type="protein sequence ID" value="AGA24950.1"/>
    <property type="molecule type" value="Genomic_DNA"/>
</dbReference>